<dbReference type="InterPro" id="IPR050613">
    <property type="entry name" value="Sec_Metabolite_Reg"/>
</dbReference>
<keyword evidence="5" id="KW-1185">Reference proteome</keyword>
<reference evidence="4" key="1">
    <citation type="submission" date="2020-01" db="EMBL/GenBank/DDBJ databases">
        <title>Identification and distribution of gene clusters putatively required for synthesis of sphingolipid metabolism inhibitors in phylogenetically diverse species of the filamentous fungus Fusarium.</title>
        <authorList>
            <person name="Kim H.-S."/>
            <person name="Busman M."/>
            <person name="Brown D.W."/>
            <person name="Divon H."/>
            <person name="Uhlig S."/>
            <person name="Proctor R.H."/>
        </authorList>
    </citation>
    <scope>NUCLEOTIDE SEQUENCE</scope>
    <source>
        <strain evidence="4">NRRL 31653</strain>
    </source>
</reference>
<dbReference type="InterPro" id="IPR007219">
    <property type="entry name" value="XnlR_reg_dom"/>
</dbReference>
<feature type="domain" description="Xylanolytic transcriptional activator regulatory" evidence="3">
    <location>
        <begin position="145"/>
        <end position="299"/>
    </location>
</feature>
<evidence type="ECO:0000259" key="3">
    <source>
        <dbReference type="Pfam" id="PF04082"/>
    </source>
</evidence>
<dbReference type="PANTHER" id="PTHR31001:SF77">
    <property type="entry name" value="TRANSCRIPTION FACTOR, PUTATIVE (AFU_ORTHOLOGUE AFUA_3G12940)-RELATED"/>
    <property type="match status" value="1"/>
</dbReference>
<proteinExistence type="predicted"/>
<dbReference type="GO" id="GO:0006351">
    <property type="term" value="P:DNA-templated transcription"/>
    <property type="evidence" value="ECO:0007669"/>
    <property type="project" value="InterPro"/>
</dbReference>
<evidence type="ECO:0000313" key="5">
    <source>
        <dbReference type="Proteomes" id="UP000737391"/>
    </source>
</evidence>
<dbReference type="Pfam" id="PF04082">
    <property type="entry name" value="Fungal_trans"/>
    <property type="match status" value="1"/>
</dbReference>
<keyword evidence="2" id="KW-0539">Nucleus</keyword>
<dbReference type="Proteomes" id="UP000737391">
    <property type="component" value="Unassembled WGS sequence"/>
</dbReference>
<dbReference type="GO" id="GO:0008270">
    <property type="term" value="F:zinc ion binding"/>
    <property type="evidence" value="ECO:0007669"/>
    <property type="project" value="InterPro"/>
</dbReference>
<dbReference type="GO" id="GO:0005634">
    <property type="term" value="C:nucleus"/>
    <property type="evidence" value="ECO:0007669"/>
    <property type="project" value="UniProtKB-SubCell"/>
</dbReference>
<evidence type="ECO:0000256" key="1">
    <source>
        <dbReference type="ARBA" id="ARBA00004123"/>
    </source>
</evidence>
<dbReference type="CDD" id="cd12148">
    <property type="entry name" value="fungal_TF_MHR"/>
    <property type="match status" value="1"/>
</dbReference>
<dbReference type="GO" id="GO:0003677">
    <property type="term" value="F:DNA binding"/>
    <property type="evidence" value="ECO:0007669"/>
    <property type="project" value="InterPro"/>
</dbReference>
<dbReference type="PANTHER" id="PTHR31001">
    <property type="entry name" value="UNCHARACTERIZED TRANSCRIPTIONAL REGULATORY PROTEIN"/>
    <property type="match status" value="1"/>
</dbReference>
<accession>A0A9P5BG70</accession>
<gene>
    <name evidence="4" type="ORF">FAGAP_2176</name>
</gene>
<sequence length="644" mass="72928">MLVDDEANLVWLLMRTVAGQQTCSNGISRHPTVTASDLEHPLSEHHELGSAQNPQSEILSADGYDGALLLEGQGGQSRWVSSLHYSLLADEIRDVKMLLGGRSGDASRESLPTVRSESDFPFTGPSTNDLRTWAPPSSDTCLILLDTFYSNVDPMTRIVHKPTLRRRLIQYIDYTYDLNASSSDSGEFLAAQSGEDIRTFEPLALAVFYSAINSLSDEDVLLQFSVEKEVLLSHFQHGVQVSLGRENFLATPSIEVLQAFILLLTCQSRENDMAKTWILLGLAHKLALSQDLHREASLFTYAESRGQEPTISDEDFTTFLPRIISDEKLVEGSLDETYTTPGFTDMTVHLIRLYGHHCFRRIIRGTYKLERMTKSQEAKNNDDTNPVAKLQSLFEEVRGMVDEMVNHSQTHYLQYCSPHIPEQRMTIGLATVVKWRCWSIFWLRTPKQYRESVITPEVRQMHALRSRALDALKKTMLVRRRDATPMWNAMNHIISNCLAKPTSEPFPVTPFQAVPTDLPTAIVASAWRYNNLRDDAQQPVVEEKHIQNLANLFVRHNAHRLLGIHLIHGHFEILVDTVLNSEESRGLWAKTTPIEQIDRSAVHGPIFVVGQDGLCAYEYQESPLSYLSSVGRRMPPLIRRHTVR</sequence>
<comment type="caution">
    <text evidence="4">The sequence shown here is derived from an EMBL/GenBank/DDBJ whole genome shotgun (WGS) entry which is preliminary data.</text>
</comment>
<dbReference type="OrthoDB" id="424974at2759"/>
<evidence type="ECO:0000256" key="2">
    <source>
        <dbReference type="ARBA" id="ARBA00023242"/>
    </source>
</evidence>
<name>A0A9P5BG70_9HYPO</name>
<dbReference type="EMBL" id="LUFC02000117">
    <property type="protein sequence ID" value="KAF4501612.1"/>
    <property type="molecule type" value="Genomic_DNA"/>
</dbReference>
<evidence type="ECO:0000313" key="4">
    <source>
        <dbReference type="EMBL" id="KAF4501612.1"/>
    </source>
</evidence>
<protein>
    <submittedName>
        <fullName evidence="4">C6 transcription factor</fullName>
    </submittedName>
</protein>
<comment type="subcellular location">
    <subcellularLocation>
        <location evidence="1">Nucleus</location>
    </subcellularLocation>
</comment>
<dbReference type="AlphaFoldDB" id="A0A9P5BG70"/>
<organism evidence="4 5">
    <name type="scientific">Fusarium agapanthi</name>
    <dbReference type="NCBI Taxonomy" id="1803897"/>
    <lineage>
        <taxon>Eukaryota</taxon>
        <taxon>Fungi</taxon>
        <taxon>Dikarya</taxon>
        <taxon>Ascomycota</taxon>
        <taxon>Pezizomycotina</taxon>
        <taxon>Sordariomycetes</taxon>
        <taxon>Hypocreomycetidae</taxon>
        <taxon>Hypocreales</taxon>
        <taxon>Nectriaceae</taxon>
        <taxon>Fusarium</taxon>
        <taxon>Fusarium fujikuroi species complex</taxon>
    </lineage>
</organism>